<keyword evidence="2" id="KW-0472">Membrane</keyword>
<evidence type="ECO:0000313" key="4">
    <source>
        <dbReference type="Proteomes" id="UP000176608"/>
    </source>
</evidence>
<accession>A0A1F4UQY3</accession>
<dbReference type="Proteomes" id="UP000176608">
    <property type="component" value="Unassembled WGS sequence"/>
</dbReference>
<proteinExistence type="predicted"/>
<dbReference type="EMBL" id="MEVA01000012">
    <property type="protein sequence ID" value="OGC47364.1"/>
    <property type="molecule type" value="Genomic_DNA"/>
</dbReference>
<protein>
    <submittedName>
        <fullName evidence="3">Uncharacterized protein</fullName>
    </submittedName>
</protein>
<name>A0A1F4UQY3_UNCKA</name>
<dbReference type="AlphaFoldDB" id="A0A1F4UQY3"/>
<organism evidence="3 4">
    <name type="scientific">candidate division WWE3 bacterium RIFCSPHIGHO2_01_FULL_42_13</name>
    <dbReference type="NCBI Taxonomy" id="1802617"/>
    <lineage>
        <taxon>Bacteria</taxon>
        <taxon>Katanobacteria</taxon>
    </lineage>
</organism>
<feature type="transmembrane region" description="Helical" evidence="2">
    <location>
        <begin position="7"/>
        <end position="29"/>
    </location>
</feature>
<comment type="caution">
    <text evidence="3">The sequence shown here is derived from an EMBL/GenBank/DDBJ whole genome shotgun (WGS) entry which is preliminary data.</text>
</comment>
<evidence type="ECO:0000313" key="3">
    <source>
        <dbReference type="EMBL" id="OGC47364.1"/>
    </source>
</evidence>
<feature type="region of interest" description="Disordered" evidence="1">
    <location>
        <begin position="51"/>
        <end position="78"/>
    </location>
</feature>
<sequence>MNKQKQSGIGLILLIIILGVVGALALVLFSPKKEEVVEIMPEISDVKGLNTASSELDNTNPDKLDEGLNQLDQDYSAF</sequence>
<evidence type="ECO:0000256" key="1">
    <source>
        <dbReference type="SAM" id="MobiDB-lite"/>
    </source>
</evidence>
<keyword evidence="2" id="KW-0812">Transmembrane</keyword>
<keyword evidence="2" id="KW-1133">Transmembrane helix</keyword>
<gene>
    <name evidence="3" type="ORF">A2886_01945</name>
</gene>
<evidence type="ECO:0000256" key="2">
    <source>
        <dbReference type="SAM" id="Phobius"/>
    </source>
</evidence>
<reference evidence="3 4" key="1">
    <citation type="journal article" date="2016" name="Nat. Commun.">
        <title>Thousands of microbial genomes shed light on interconnected biogeochemical processes in an aquifer system.</title>
        <authorList>
            <person name="Anantharaman K."/>
            <person name="Brown C.T."/>
            <person name="Hug L.A."/>
            <person name="Sharon I."/>
            <person name="Castelle C.J."/>
            <person name="Probst A.J."/>
            <person name="Thomas B.C."/>
            <person name="Singh A."/>
            <person name="Wilkins M.J."/>
            <person name="Karaoz U."/>
            <person name="Brodie E.L."/>
            <person name="Williams K.H."/>
            <person name="Hubbard S.S."/>
            <person name="Banfield J.F."/>
        </authorList>
    </citation>
    <scope>NUCLEOTIDE SEQUENCE [LARGE SCALE GENOMIC DNA]</scope>
</reference>